<dbReference type="GO" id="GO:0042144">
    <property type="term" value="P:vacuole fusion, non-autophagic"/>
    <property type="evidence" value="ECO:0007669"/>
    <property type="project" value="TreeGrafter"/>
</dbReference>
<dbReference type="Proteomes" id="UP000037460">
    <property type="component" value="Unassembled WGS sequence"/>
</dbReference>
<dbReference type="InterPro" id="IPR038132">
    <property type="entry name" value="Vps16_C_sf"/>
</dbReference>
<comment type="caution">
    <text evidence="2">The sequence shown here is derived from an EMBL/GenBank/DDBJ whole genome shotgun (WGS) entry which is preliminary data.</text>
</comment>
<dbReference type="PANTHER" id="PTHR12811">
    <property type="entry name" value="VACUOLAR PROTEIN SORTING VPS16"/>
    <property type="match status" value="1"/>
</dbReference>
<evidence type="ECO:0000313" key="2">
    <source>
        <dbReference type="EMBL" id="KOO35262.1"/>
    </source>
</evidence>
<sequence length="324" mass="36287">MGSSEAAKPCVAEIAAEAHRVGRQRLATMLLEQEPRPAQQVPLLLRMGELPLALEKAAHSADVELVHLVLLHAKTTLAEAEFYELLLPQPNAQHLFAIYCRAREPETLKALFYHTNRPVDAAALAIREAYKAPTWAQRMRGLAIALQFYEHSAASSPQCAALARQTEEQLKLLDVQRQLERDTLGHKPPGFRFLDQPLNETLYRAWAFGQPGAAEKLKNDLKVPEKRWWRLKLKGLSHKRDWPTLWADLGSARRSPIGFQPFADACLEQGASDEAAKYAPKLTPVEAVPIWLRIGRVDDARKVAMAVKDRQPELLKMVTDHAGG</sequence>
<dbReference type="PANTHER" id="PTHR12811:SF0">
    <property type="entry name" value="VACUOLAR PROTEIN SORTING-ASSOCIATED PROTEIN 16 HOMOLOG"/>
    <property type="match status" value="1"/>
</dbReference>
<feature type="domain" description="Vps16 C-terminal" evidence="1">
    <location>
        <begin position="12"/>
        <end position="311"/>
    </location>
</feature>
<dbReference type="Pfam" id="PF04840">
    <property type="entry name" value="Vps16_C"/>
    <property type="match status" value="1"/>
</dbReference>
<gene>
    <name evidence="2" type="ORF">Ctob_016294</name>
</gene>
<evidence type="ECO:0000313" key="3">
    <source>
        <dbReference type="Proteomes" id="UP000037460"/>
    </source>
</evidence>
<dbReference type="AlphaFoldDB" id="A0A0M0K9G9"/>
<dbReference type="GO" id="GO:0003779">
    <property type="term" value="F:actin binding"/>
    <property type="evidence" value="ECO:0007669"/>
    <property type="project" value="TreeGrafter"/>
</dbReference>
<evidence type="ECO:0000259" key="1">
    <source>
        <dbReference type="Pfam" id="PF04840"/>
    </source>
</evidence>
<proteinExistence type="predicted"/>
<dbReference type="GO" id="GO:0006886">
    <property type="term" value="P:intracellular protein transport"/>
    <property type="evidence" value="ECO:0007669"/>
    <property type="project" value="InterPro"/>
</dbReference>
<dbReference type="GO" id="GO:0016197">
    <property type="term" value="P:endosomal transport"/>
    <property type="evidence" value="ECO:0007669"/>
    <property type="project" value="TreeGrafter"/>
</dbReference>
<dbReference type="Gene3D" id="1.10.150.780">
    <property type="entry name" value="Vps16, C-terminal region"/>
    <property type="match status" value="1"/>
</dbReference>
<accession>A0A0M0K9G9</accession>
<dbReference type="GO" id="GO:0005768">
    <property type="term" value="C:endosome"/>
    <property type="evidence" value="ECO:0007669"/>
    <property type="project" value="TreeGrafter"/>
</dbReference>
<keyword evidence="3" id="KW-1185">Reference proteome</keyword>
<dbReference type="EMBL" id="JWZX01000930">
    <property type="protein sequence ID" value="KOO35262.1"/>
    <property type="molecule type" value="Genomic_DNA"/>
</dbReference>
<organism evidence="2 3">
    <name type="scientific">Chrysochromulina tobinii</name>
    <dbReference type="NCBI Taxonomy" id="1460289"/>
    <lineage>
        <taxon>Eukaryota</taxon>
        <taxon>Haptista</taxon>
        <taxon>Haptophyta</taxon>
        <taxon>Prymnesiophyceae</taxon>
        <taxon>Prymnesiales</taxon>
        <taxon>Chrysochromulinaceae</taxon>
        <taxon>Chrysochromulina</taxon>
    </lineage>
</organism>
<dbReference type="InterPro" id="IPR006925">
    <property type="entry name" value="Vps16_C"/>
</dbReference>
<name>A0A0M0K9G9_9EUKA</name>
<dbReference type="GO" id="GO:0005765">
    <property type="term" value="C:lysosomal membrane"/>
    <property type="evidence" value="ECO:0007669"/>
    <property type="project" value="TreeGrafter"/>
</dbReference>
<dbReference type="InterPro" id="IPR016534">
    <property type="entry name" value="VPS16"/>
</dbReference>
<protein>
    <submittedName>
        <fullName evidence="2">Vps16 protein</fullName>
    </submittedName>
</protein>
<dbReference type="GO" id="GO:0030897">
    <property type="term" value="C:HOPS complex"/>
    <property type="evidence" value="ECO:0007669"/>
    <property type="project" value="TreeGrafter"/>
</dbReference>
<dbReference type="OrthoDB" id="1792at2759"/>
<reference evidence="3" key="1">
    <citation type="journal article" date="2015" name="PLoS Genet.">
        <title>Genome Sequence and Transcriptome Analyses of Chrysochromulina tobin: Metabolic Tools for Enhanced Algal Fitness in the Prominent Order Prymnesiales (Haptophyceae).</title>
        <authorList>
            <person name="Hovde B.T."/>
            <person name="Deodato C.R."/>
            <person name="Hunsperger H.M."/>
            <person name="Ryken S.A."/>
            <person name="Yost W."/>
            <person name="Jha R.K."/>
            <person name="Patterson J."/>
            <person name="Monnat R.J. Jr."/>
            <person name="Barlow S.B."/>
            <person name="Starkenburg S.R."/>
            <person name="Cattolico R.A."/>
        </authorList>
    </citation>
    <scope>NUCLEOTIDE SEQUENCE</scope>
    <source>
        <strain evidence="3">CCMP291</strain>
    </source>
</reference>